<organism evidence="3 4">
    <name type="scientific">Acinetobacter marinus</name>
    <dbReference type="NCBI Taxonomy" id="281375"/>
    <lineage>
        <taxon>Bacteria</taxon>
        <taxon>Pseudomonadati</taxon>
        <taxon>Pseudomonadota</taxon>
        <taxon>Gammaproteobacteria</taxon>
        <taxon>Moraxellales</taxon>
        <taxon>Moraxellaceae</taxon>
        <taxon>Acinetobacter</taxon>
    </lineage>
</organism>
<keyword evidence="4" id="KW-1185">Reference proteome</keyword>
<protein>
    <submittedName>
        <fullName evidence="3">Uncharacterized conserved protein YecT, DUF1311 family</fullName>
    </submittedName>
</protein>
<evidence type="ECO:0000259" key="2">
    <source>
        <dbReference type="Pfam" id="PF07007"/>
    </source>
</evidence>
<dbReference type="Proteomes" id="UP000242317">
    <property type="component" value="Unassembled WGS sequence"/>
</dbReference>
<dbReference type="Gene3D" id="1.20.1270.180">
    <property type="match status" value="1"/>
</dbReference>
<evidence type="ECO:0000256" key="1">
    <source>
        <dbReference type="SAM" id="SignalP"/>
    </source>
</evidence>
<evidence type="ECO:0000313" key="3">
    <source>
        <dbReference type="EMBL" id="SDC61128.1"/>
    </source>
</evidence>
<feature type="domain" description="Lysozyme inhibitor LprI-like N-terminal" evidence="2">
    <location>
        <begin position="37"/>
        <end position="108"/>
    </location>
</feature>
<dbReference type="Pfam" id="PF07007">
    <property type="entry name" value="LprI"/>
    <property type="match status" value="1"/>
</dbReference>
<dbReference type="RefSeq" id="WP_092620825.1">
    <property type="nucleotide sequence ID" value="NZ_FMYK01000008.1"/>
</dbReference>
<proteinExistence type="predicted"/>
<name>A0A1G6MZV9_9GAMM</name>
<keyword evidence="1" id="KW-0732">Signal</keyword>
<accession>A0A1G6MZV9</accession>
<reference evidence="4" key="1">
    <citation type="submission" date="2016-09" db="EMBL/GenBank/DDBJ databases">
        <authorList>
            <person name="Varghese N."/>
            <person name="Submissions S."/>
        </authorList>
    </citation>
    <scope>NUCLEOTIDE SEQUENCE [LARGE SCALE GENOMIC DNA]</scope>
    <source>
        <strain evidence="4">ANC 3699</strain>
    </source>
</reference>
<evidence type="ECO:0000313" key="4">
    <source>
        <dbReference type="Proteomes" id="UP000242317"/>
    </source>
</evidence>
<dbReference type="PANTHER" id="PTHR39176">
    <property type="entry name" value="PERIPLASMIC PROTEIN-RELATED"/>
    <property type="match status" value="1"/>
</dbReference>
<feature type="signal peptide" evidence="1">
    <location>
        <begin position="1"/>
        <end position="24"/>
    </location>
</feature>
<dbReference type="InterPro" id="IPR009739">
    <property type="entry name" value="LprI-like_N"/>
</dbReference>
<dbReference type="OrthoDB" id="7340239at2"/>
<sequence length="127" mass="14754">MKRGKYFGKLCFIALAFSPALAFADNCENARNGFDDIYCVNKVYASADNDLNKNYQALRKYLTSTQKSILKSAQINWIHERDEQCMTSDSSVDVQCRLEKTQERNHWLIERIRECKTVGCKTDELRN</sequence>
<dbReference type="PANTHER" id="PTHR39176:SF1">
    <property type="entry name" value="PERIPLASMIC PROTEIN"/>
    <property type="match status" value="1"/>
</dbReference>
<dbReference type="AlphaFoldDB" id="A0A1G6MZV9"/>
<dbReference type="EMBL" id="FMYK01000008">
    <property type="protein sequence ID" value="SDC61128.1"/>
    <property type="molecule type" value="Genomic_DNA"/>
</dbReference>
<gene>
    <name evidence="3" type="ORF">SAMN05421749_10870</name>
</gene>
<feature type="chain" id="PRO_5017199919" evidence="1">
    <location>
        <begin position="25"/>
        <end position="127"/>
    </location>
</feature>